<evidence type="ECO:0000256" key="8">
    <source>
        <dbReference type="PROSITE-ProRule" id="PRU01360"/>
    </source>
</evidence>
<keyword evidence="6 8" id="KW-0472">Membrane</keyword>
<accession>A0A0D6JGW3</accession>
<evidence type="ECO:0000256" key="4">
    <source>
        <dbReference type="ARBA" id="ARBA00022692"/>
    </source>
</evidence>
<comment type="subcellular location">
    <subcellularLocation>
        <location evidence="1 8">Cell outer membrane</location>
        <topology evidence="1 8">Multi-pass membrane protein</topology>
    </subcellularLocation>
</comment>
<keyword evidence="5 9" id="KW-0798">TonB box</keyword>
<sequence>MYVLHWPPISARPNPVSIRADVFGVVFVFTLLAAALPSHAQQNTVELPPVTVVTTTPKAKVKPKATTAKQAAPSIMPQQAAIGVPDNAGPPAPDTRAGSLTVPDTAEATVDINLTPGGVEVVPDTQFKSTPANTIKDALGWVPGVTIQQKWGPDARVSIRGSGLTRNYGNRGINAFIDGIPINTSDGLFDLFEVDPSAYRYVEVFKGANALRFGANSLGGAINFVTPTGYDSDLFGVRVDVGSFGFVKSAVNSGGVSGPVDYFINVSAYREDGYREHSNQDMVRINANLGYRLSENAETRFYVNANTWDGELPGEVTKEAALKSPKAANPEWLRLDQQRNIDSVRIANKTTLRLDGTMLEFGVFTHQRHVDHPIYEYLDYDVSDYGGFFRATDDRMVGSFRNRFIIGANILNGTTDYYQYVNEGGSKGALTTSQVWDAENYSAYAENSFYILPNVALIAGTQFMHAVREQRDRFFDDPVWDTQPDDSGRREFDLWSPKFGVLWDVDPGWQIFANISRSAEVPTFDVNSFTSPANSNVDAQRATTYEIGTRGRRPDFTWDLALYRAELRDELQCLTTAAWAPCTVVNADRTVHQGIEAGFGLAFLRSTFDLEDRLWLNVAYTYNDFFFDNDAVWGNNRLPGVPPHYLRAEVLYKHPSGFYAGPNVEWMPQEFYADNANSVDVDPYALLNFRVGFEQDKGWSGYLEGRNLTDERYIATTITAGTATAASELFNPGLGLAVYGGIQYKW</sequence>
<dbReference type="KEGG" id="fiy:BN1229_v1_2641"/>
<dbReference type="InterPro" id="IPR037066">
    <property type="entry name" value="Plug_dom_sf"/>
</dbReference>
<dbReference type="Proteomes" id="UP000033187">
    <property type="component" value="Chromosome 1"/>
</dbReference>
<dbReference type="RefSeq" id="WP_172655246.1">
    <property type="nucleotide sequence ID" value="NZ_LN829118.1"/>
</dbReference>
<dbReference type="Pfam" id="PF07715">
    <property type="entry name" value="Plug"/>
    <property type="match status" value="1"/>
</dbReference>
<evidence type="ECO:0000313" key="13">
    <source>
        <dbReference type="Proteomes" id="UP000033187"/>
    </source>
</evidence>
<dbReference type="InterPro" id="IPR000531">
    <property type="entry name" value="Beta-barrel_TonB"/>
</dbReference>
<keyword evidence="3 8" id="KW-1134">Transmembrane beta strand</keyword>
<dbReference type="GO" id="GO:0044718">
    <property type="term" value="P:siderophore transmembrane transport"/>
    <property type="evidence" value="ECO:0007669"/>
    <property type="project" value="TreeGrafter"/>
</dbReference>
<dbReference type="InterPro" id="IPR039426">
    <property type="entry name" value="TonB-dep_rcpt-like"/>
</dbReference>
<dbReference type="Pfam" id="PF00593">
    <property type="entry name" value="TonB_dep_Rec_b-barrel"/>
    <property type="match status" value="1"/>
</dbReference>
<organism evidence="12 13">
    <name type="scientific">Candidatus Filomicrobium marinum</name>
    <dbReference type="NCBI Taxonomy" id="1608628"/>
    <lineage>
        <taxon>Bacteria</taxon>
        <taxon>Pseudomonadati</taxon>
        <taxon>Pseudomonadota</taxon>
        <taxon>Alphaproteobacteria</taxon>
        <taxon>Hyphomicrobiales</taxon>
        <taxon>Hyphomicrobiaceae</taxon>
        <taxon>Filomicrobium</taxon>
    </lineage>
</organism>
<feature type="domain" description="TonB-dependent receptor-like beta-barrel" evidence="10">
    <location>
        <begin position="264"/>
        <end position="708"/>
    </location>
</feature>
<evidence type="ECO:0000256" key="6">
    <source>
        <dbReference type="ARBA" id="ARBA00023136"/>
    </source>
</evidence>
<dbReference type="InterPro" id="IPR036942">
    <property type="entry name" value="Beta-barrel_TonB_sf"/>
</dbReference>
<evidence type="ECO:0000256" key="5">
    <source>
        <dbReference type="ARBA" id="ARBA00023077"/>
    </source>
</evidence>
<evidence type="ECO:0000256" key="9">
    <source>
        <dbReference type="RuleBase" id="RU003357"/>
    </source>
</evidence>
<dbReference type="PANTHER" id="PTHR30069:SF28">
    <property type="entry name" value="TONB-DEPENDENT RECEPTOR YNCD-RELATED"/>
    <property type="match status" value="1"/>
</dbReference>
<evidence type="ECO:0000256" key="7">
    <source>
        <dbReference type="ARBA" id="ARBA00023237"/>
    </source>
</evidence>
<dbReference type="PANTHER" id="PTHR30069">
    <property type="entry name" value="TONB-DEPENDENT OUTER MEMBRANE RECEPTOR"/>
    <property type="match status" value="1"/>
</dbReference>
<keyword evidence="4 8" id="KW-0812">Transmembrane</keyword>
<dbReference type="Gene3D" id="2.40.170.20">
    <property type="entry name" value="TonB-dependent receptor, beta-barrel domain"/>
    <property type="match status" value="1"/>
</dbReference>
<evidence type="ECO:0000256" key="3">
    <source>
        <dbReference type="ARBA" id="ARBA00022452"/>
    </source>
</evidence>
<dbReference type="GO" id="GO:0015344">
    <property type="term" value="F:siderophore uptake transmembrane transporter activity"/>
    <property type="evidence" value="ECO:0007669"/>
    <property type="project" value="TreeGrafter"/>
</dbReference>
<dbReference type="PROSITE" id="PS52016">
    <property type="entry name" value="TONB_DEPENDENT_REC_3"/>
    <property type="match status" value="1"/>
</dbReference>
<dbReference type="InterPro" id="IPR012910">
    <property type="entry name" value="Plug_dom"/>
</dbReference>
<keyword evidence="13" id="KW-1185">Reference proteome</keyword>
<feature type="domain" description="TonB-dependent receptor plug" evidence="11">
    <location>
        <begin position="115"/>
        <end position="221"/>
    </location>
</feature>
<name>A0A0D6JGW3_9HYPH</name>
<evidence type="ECO:0000259" key="11">
    <source>
        <dbReference type="Pfam" id="PF07715"/>
    </source>
</evidence>
<dbReference type="CDD" id="cd01347">
    <property type="entry name" value="ligand_gated_channel"/>
    <property type="match status" value="1"/>
</dbReference>
<keyword evidence="7 8" id="KW-0998">Cell outer membrane</keyword>
<comment type="similarity">
    <text evidence="8 9">Belongs to the TonB-dependent receptor family.</text>
</comment>
<dbReference type="Gene3D" id="2.170.130.10">
    <property type="entry name" value="TonB-dependent receptor, plug domain"/>
    <property type="match status" value="1"/>
</dbReference>
<keyword evidence="12" id="KW-0675">Receptor</keyword>
<gene>
    <name evidence="12" type="ORF">YBN1229_v1_2641</name>
</gene>
<dbReference type="AlphaFoldDB" id="A0A0D6JGW3"/>
<evidence type="ECO:0000256" key="2">
    <source>
        <dbReference type="ARBA" id="ARBA00022448"/>
    </source>
</evidence>
<evidence type="ECO:0000313" key="12">
    <source>
        <dbReference type="EMBL" id="CPR20514.1"/>
    </source>
</evidence>
<keyword evidence="2 8" id="KW-0813">Transport</keyword>
<proteinExistence type="inferred from homology"/>
<protein>
    <submittedName>
        <fullName evidence="12">TonB-dependent receptor</fullName>
    </submittedName>
</protein>
<evidence type="ECO:0000259" key="10">
    <source>
        <dbReference type="Pfam" id="PF00593"/>
    </source>
</evidence>
<dbReference type="EMBL" id="LN829119">
    <property type="protein sequence ID" value="CPR20514.1"/>
    <property type="molecule type" value="Genomic_DNA"/>
</dbReference>
<reference evidence="13" key="1">
    <citation type="submission" date="2015-02" db="EMBL/GenBank/DDBJ databases">
        <authorList>
            <person name="Chooi Y.-H."/>
        </authorList>
    </citation>
    <scope>NUCLEOTIDE SEQUENCE [LARGE SCALE GENOMIC DNA]</scope>
    <source>
        <strain evidence="13">strain Y</strain>
    </source>
</reference>
<dbReference type="SUPFAM" id="SSF56935">
    <property type="entry name" value="Porins"/>
    <property type="match status" value="1"/>
</dbReference>
<dbReference type="GO" id="GO:0009279">
    <property type="term" value="C:cell outer membrane"/>
    <property type="evidence" value="ECO:0007669"/>
    <property type="project" value="UniProtKB-SubCell"/>
</dbReference>
<evidence type="ECO:0000256" key="1">
    <source>
        <dbReference type="ARBA" id="ARBA00004571"/>
    </source>
</evidence>